<dbReference type="PROSITE" id="PS51257">
    <property type="entry name" value="PROKAR_LIPOPROTEIN"/>
    <property type="match status" value="1"/>
</dbReference>
<name>A0A1I1UYY0_9BACT</name>
<evidence type="ECO:0000313" key="2">
    <source>
        <dbReference type="EMBL" id="SFD75849.1"/>
    </source>
</evidence>
<dbReference type="AlphaFoldDB" id="A0A1I1UYY0"/>
<proteinExistence type="predicted"/>
<evidence type="ECO:0000256" key="1">
    <source>
        <dbReference type="SAM" id="MobiDB-lite"/>
    </source>
</evidence>
<protein>
    <submittedName>
        <fullName evidence="2">Uncharacterized protein</fullName>
    </submittedName>
</protein>
<reference evidence="3" key="1">
    <citation type="submission" date="2016-10" db="EMBL/GenBank/DDBJ databases">
        <authorList>
            <person name="Varghese N."/>
            <person name="Submissions S."/>
        </authorList>
    </citation>
    <scope>NUCLEOTIDE SEQUENCE [LARGE SCALE GENOMIC DNA]</scope>
    <source>
        <strain evidence="3">ATCC 25963</strain>
    </source>
</reference>
<evidence type="ECO:0000313" key="3">
    <source>
        <dbReference type="Proteomes" id="UP000199400"/>
    </source>
</evidence>
<accession>A0A1I1UYY0</accession>
<sequence length="128" mass="13798">MKTELICLAISTLVFTACDVDSTHFEPEDGIVAQDPNPEFVIEDEFSEDPSLAPPKGPFDFTNPEPEPTSVACTGWPNGDWCLARCSNGGWYAVGHWTSIPYGNCTGSGQSFCGYYGMGHTGACWGHP</sequence>
<keyword evidence="3" id="KW-1185">Reference proteome</keyword>
<dbReference type="RefSeq" id="WP_096330166.1">
    <property type="nucleotide sequence ID" value="NZ_FOMX01000004.1"/>
</dbReference>
<gene>
    <name evidence="2" type="ORF">SAMN02745121_01410</name>
</gene>
<feature type="region of interest" description="Disordered" evidence="1">
    <location>
        <begin position="48"/>
        <end position="68"/>
    </location>
</feature>
<dbReference type="EMBL" id="FOMX01000004">
    <property type="protein sequence ID" value="SFD75849.1"/>
    <property type="molecule type" value="Genomic_DNA"/>
</dbReference>
<dbReference type="STRING" id="54.SAMN02745121_01410"/>
<organism evidence="2 3">
    <name type="scientific">Nannocystis exedens</name>
    <dbReference type="NCBI Taxonomy" id="54"/>
    <lineage>
        <taxon>Bacteria</taxon>
        <taxon>Pseudomonadati</taxon>
        <taxon>Myxococcota</taxon>
        <taxon>Polyangia</taxon>
        <taxon>Nannocystales</taxon>
        <taxon>Nannocystaceae</taxon>
        <taxon>Nannocystis</taxon>
    </lineage>
</organism>
<dbReference type="Proteomes" id="UP000199400">
    <property type="component" value="Unassembled WGS sequence"/>
</dbReference>